<organism evidence="2 3">
    <name type="scientific">Roseofilum casamattae BLCC-M143</name>
    <dbReference type="NCBI Taxonomy" id="3022442"/>
    <lineage>
        <taxon>Bacteria</taxon>
        <taxon>Bacillati</taxon>
        <taxon>Cyanobacteriota</taxon>
        <taxon>Cyanophyceae</taxon>
        <taxon>Desertifilales</taxon>
        <taxon>Desertifilaceae</taxon>
        <taxon>Roseofilum</taxon>
        <taxon>Roseofilum casamattae</taxon>
    </lineage>
</organism>
<name>A0ABT7BR90_9CYAN</name>
<keyword evidence="3" id="KW-1185">Reference proteome</keyword>
<dbReference type="EMBL" id="JAQOSQ010000001">
    <property type="protein sequence ID" value="MDJ1181710.1"/>
    <property type="molecule type" value="Genomic_DNA"/>
</dbReference>
<reference evidence="2 3" key="1">
    <citation type="submission" date="2023-01" db="EMBL/GenBank/DDBJ databases">
        <title>Novel diversity within Roseofilum (Cyanobacteria; Desertifilaceae) from marine benthic mats with descriptions of four novel species.</title>
        <authorList>
            <person name="Wang Y."/>
            <person name="Berthold D.E."/>
            <person name="Hu J."/>
            <person name="Lefler F.W."/>
            <person name="Laughinghouse H.D. IV."/>
        </authorList>
    </citation>
    <scope>NUCLEOTIDE SEQUENCE [LARGE SCALE GENOMIC DNA]</scope>
    <source>
        <strain evidence="2 3">BLCC-M143</strain>
    </source>
</reference>
<gene>
    <name evidence="2" type="ORF">PMH09_00755</name>
</gene>
<accession>A0ABT7BR90</accession>
<dbReference type="RefSeq" id="WP_283756364.1">
    <property type="nucleotide sequence ID" value="NZ_JAQOSQ010000001.1"/>
</dbReference>
<feature type="transmembrane region" description="Helical" evidence="1">
    <location>
        <begin position="143"/>
        <end position="165"/>
    </location>
</feature>
<feature type="transmembrane region" description="Helical" evidence="1">
    <location>
        <begin position="6"/>
        <end position="26"/>
    </location>
</feature>
<proteinExistence type="predicted"/>
<keyword evidence="1" id="KW-1133">Transmembrane helix</keyword>
<comment type="caution">
    <text evidence="2">The sequence shown here is derived from an EMBL/GenBank/DDBJ whole genome shotgun (WGS) entry which is preliminary data.</text>
</comment>
<keyword evidence="1" id="KW-0812">Transmembrane</keyword>
<evidence type="ECO:0000313" key="3">
    <source>
        <dbReference type="Proteomes" id="UP001232992"/>
    </source>
</evidence>
<keyword evidence="1" id="KW-0472">Membrane</keyword>
<dbReference type="Proteomes" id="UP001232992">
    <property type="component" value="Unassembled WGS sequence"/>
</dbReference>
<sequence length="192" mass="22365">MLEFVLGSLFFASWGVNAIATSHYLYRQQIRIEKRNEDEEELLTHYEPKEDFGTEANSSKNGSAHRGWEFKIVRARGNLFHDPATFNTLCREEAQAGWTLLEKLDDRRVRFRRSIATRNKYRFDKLGFDPYRCHYGSSGAARIWLAAIALLLAMAIPAYAGYWVMSQFLLEPTPRTTRQTFPERSTPQNYSR</sequence>
<protein>
    <recommendedName>
        <fullName evidence="4">DUF2812 domain-containing protein</fullName>
    </recommendedName>
</protein>
<evidence type="ECO:0000256" key="1">
    <source>
        <dbReference type="SAM" id="Phobius"/>
    </source>
</evidence>
<evidence type="ECO:0008006" key="4">
    <source>
        <dbReference type="Google" id="ProtNLM"/>
    </source>
</evidence>
<evidence type="ECO:0000313" key="2">
    <source>
        <dbReference type="EMBL" id="MDJ1181710.1"/>
    </source>
</evidence>